<keyword evidence="10" id="KW-1185">Reference proteome</keyword>
<gene>
    <name evidence="9" type="ORF">CEURO_LOCUS21498</name>
</gene>
<dbReference type="Gene3D" id="1.25.10.10">
    <property type="entry name" value="Leucine-rich Repeat Variant"/>
    <property type="match status" value="1"/>
</dbReference>
<dbReference type="GO" id="GO:0061630">
    <property type="term" value="F:ubiquitin protein ligase activity"/>
    <property type="evidence" value="ECO:0007669"/>
    <property type="project" value="UniProtKB-EC"/>
</dbReference>
<accession>A0A9P0ZYN9</accession>
<dbReference type="Pfam" id="PF04564">
    <property type="entry name" value="U-box"/>
    <property type="match status" value="1"/>
</dbReference>
<dbReference type="EMBL" id="CAMAPE010000073">
    <property type="protein sequence ID" value="CAH9117320.1"/>
    <property type="molecule type" value="Genomic_DNA"/>
</dbReference>
<organism evidence="9 10">
    <name type="scientific">Cuscuta europaea</name>
    <name type="common">European dodder</name>
    <dbReference type="NCBI Taxonomy" id="41803"/>
    <lineage>
        <taxon>Eukaryota</taxon>
        <taxon>Viridiplantae</taxon>
        <taxon>Streptophyta</taxon>
        <taxon>Embryophyta</taxon>
        <taxon>Tracheophyta</taxon>
        <taxon>Spermatophyta</taxon>
        <taxon>Magnoliopsida</taxon>
        <taxon>eudicotyledons</taxon>
        <taxon>Gunneridae</taxon>
        <taxon>Pentapetalae</taxon>
        <taxon>asterids</taxon>
        <taxon>lamiids</taxon>
        <taxon>Solanales</taxon>
        <taxon>Convolvulaceae</taxon>
        <taxon>Cuscuteae</taxon>
        <taxon>Cuscuta</taxon>
        <taxon>Cuscuta subgen. Cuscuta</taxon>
    </lineage>
</organism>
<comment type="catalytic activity">
    <reaction evidence="1">
        <text>S-ubiquitinyl-[E2 ubiquitin-conjugating enzyme]-L-cysteine + [acceptor protein]-L-lysine = [E2 ubiquitin-conjugating enzyme]-L-cysteine + N(6)-ubiquitinyl-[acceptor protein]-L-lysine.</text>
        <dbReference type="EC" id="2.3.2.27"/>
    </reaction>
</comment>
<name>A0A9P0ZYN9_CUSEU</name>
<feature type="repeat" description="ARM" evidence="7">
    <location>
        <begin position="457"/>
        <end position="503"/>
    </location>
</feature>
<dbReference type="InterPro" id="IPR013083">
    <property type="entry name" value="Znf_RING/FYVE/PHD"/>
</dbReference>
<dbReference type="Gene3D" id="3.30.40.10">
    <property type="entry name" value="Zinc/RING finger domain, C3HC4 (zinc finger)"/>
    <property type="match status" value="1"/>
</dbReference>
<dbReference type="CDD" id="cd16664">
    <property type="entry name" value="RING-Ubox_PUB"/>
    <property type="match status" value="1"/>
</dbReference>
<evidence type="ECO:0000256" key="6">
    <source>
        <dbReference type="ARBA" id="ARBA00022786"/>
    </source>
</evidence>
<evidence type="ECO:0000313" key="10">
    <source>
        <dbReference type="Proteomes" id="UP001152484"/>
    </source>
</evidence>
<dbReference type="PROSITE" id="PS51698">
    <property type="entry name" value="U_BOX"/>
    <property type="match status" value="1"/>
</dbReference>
<protein>
    <recommendedName>
        <fullName evidence="3">RING-type E3 ubiquitin transferase</fullName>
        <ecNumber evidence="3">2.3.2.27</ecNumber>
    </recommendedName>
</protein>
<evidence type="ECO:0000256" key="4">
    <source>
        <dbReference type="ARBA" id="ARBA00022679"/>
    </source>
</evidence>
<dbReference type="PANTHER" id="PTHR23315">
    <property type="entry name" value="U BOX DOMAIN-CONTAINING"/>
    <property type="match status" value="1"/>
</dbReference>
<evidence type="ECO:0000259" key="8">
    <source>
        <dbReference type="PROSITE" id="PS51698"/>
    </source>
</evidence>
<evidence type="ECO:0000313" key="9">
    <source>
        <dbReference type="EMBL" id="CAH9117320.1"/>
    </source>
</evidence>
<dbReference type="OrthoDB" id="6105938at2759"/>
<dbReference type="SMART" id="SM00504">
    <property type="entry name" value="Ubox"/>
    <property type="match status" value="1"/>
</dbReference>
<dbReference type="SUPFAM" id="SSF57850">
    <property type="entry name" value="RING/U-box"/>
    <property type="match status" value="1"/>
</dbReference>
<dbReference type="GO" id="GO:0016567">
    <property type="term" value="P:protein ubiquitination"/>
    <property type="evidence" value="ECO:0007669"/>
    <property type="project" value="InterPro"/>
</dbReference>
<proteinExistence type="predicted"/>
<dbReference type="InterPro" id="IPR000225">
    <property type="entry name" value="Armadillo"/>
</dbReference>
<dbReference type="InterPro" id="IPR003613">
    <property type="entry name" value="Ubox_domain"/>
</dbReference>
<evidence type="ECO:0000256" key="5">
    <source>
        <dbReference type="ARBA" id="ARBA00022737"/>
    </source>
</evidence>
<dbReference type="AlphaFoldDB" id="A0A9P0ZYN9"/>
<evidence type="ECO:0000256" key="2">
    <source>
        <dbReference type="ARBA" id="ARBA00004906"/>
    </source>
</evidence>
<dbReference type="InterPro" id="IPR011989">
    <property type="entry name" value="ARM-like"/>
</dbReference>
<dbReference type="InterPro" id="IPR045210">
    <property type="entry name" value="RING-Ubox_PUB"/>
</dbReference>
<dbReference type="InterPro" id="IPR016024">
    <property type="entry name" value="ARM-type_fold"/>
</dbReference>
<dbReference type="EC" id="2.3.2.27" evidence="3"/>
<keyword evidence="4" id="KW-0808">Transferase</keyword>
<dbReference type="Pfam" id="PF25598">
    <property type="entry name" value="ARM_PUB"/>
    <property type="match status" value="1"/>
</dbReference>
<dbReference type="Proteomes" id="UP001152484">
    <property type="component" value="Unassembled WGS sequence"/>
</dbReference>
<dbReference type="FunFam" id="3.30.40.10:FF:000114">
    <property type="entry name" value="RING-type E3 ubiquitin transferase"/>
    <property type="match status" value="1"/>
</dbReference>
<evidence type="ECO:0000256" key="1">
    <source>
        <dbReference type="ARBA" id="ARBA00000900"/>
    </source>
</evidence>
<dbReference type="SUPFAM" id="SSF48371">
    <property type="entry name" value="ARM repeat"/>
    <property type="match status" value="1"/>
</dbReference>
<comment type="pathway">
    <text evidence="2">Protein modification; protein ubiquitination.</text>
</comment>
<comment type="caution">
    <text evidence="9">The sequence shown here is derived from an EMBL/GenBank/DDBJ whole genome shotgun (WGS) entry which is preliminary data.</text>
</comment>
<dbReference type="PANTHER" id="PTHR23315:SF284">
    <property type="entry name" value="U-BOX DOMAIN-CONTAINING PROTEIN 7"/>
    <property type="match status" value="1"/>
</dbReference>
<evidence type="ECO:0000256" key="3">
    <source>
        <dbReference type="ARBA" id="ARBA00012483"/>
    </source>
</evidence>
<evidence type="ECO:0000256" key="7">
    <source>
        <dbReference type="PROSITE-ProRule" id="PRU00259"/>
    </source>
</evidence>
<dbReference type="InterPro" id="IPR058678">
    <property type="entry name" value="ARM_PUB"/>
</dbReference>
<keyword evidence="5" id="KW-0677">Repeat</keyword>
<keyword evidence="6" id="KW-0833">Ubl conjugation pathway</keyword>
<sequence length="761" mass="84751">MESSEIEEHLSSIGEPKLHGGICKSLYVVYAKVLGIFPELEAARPRSTTGIQALCALHIALEKIKNILQHCAECSKLYLAITGDSIVLKFERARSGLEDSLNRVEDIVPQAIGCQISDILYELRGVVFTLDPNEKQVGDEIIALLQQGGKFDSNENDNNELESLHLAASKLGITSSRAALRERRALKKLIERARGDEDKRKESIVAYLLVLMKKYSKSFRSELSDENDSQGSTPCSPTVQGSLEGHVHTFDMRFSKLSSFNFKPMKVDQMNVTPPEELKCPISLQLMYDPVIIASGQTYERICIEKWFNDGHNTCPKTQQELPHLDLTPNYCVKGLVSSWCEQNMVHAPDGPPESLDLNYWRLALSECEVENSKSVESVTGCCKFKSVKVVHLEESGTMEEAEIDNSKQDDEFLRYGDFLTVLNHGNNFREKCEVVEQMRHLLKDDAEIRIYMGANGFIEALLQFLESAVEARNEMAQEIGAMALFNLGVNNDRNKEMMLAGGVLQLLEKMMTNLSCFGAVTALYGNLSSLEEAKSVIGASEAAPFLLLVLQQHDSDIRCKLDALHAIFNLSNQPSNVTHLLSSGILDRLLSSMTYSDDHTWTEKCIAILINLASSSKAVKDQMTSAPGLISRLGSILEVGGAVEQEQAATCLLILCTGNEKCSEMVLQEGVIPYLVSISVNGTVRGKQKAQKLLTLFREQRQKEQPPTIVKFSRLQPQHSSDLDICTENPKPLSKPVSSRRKLEKAWSFFRKNKSISAYQ</sequence>
<dbReference type="PROSITE" id="PS50176">
    <property type="entry name" value="ARM_REPEAT"/>
    <property type="match status" value="1"/>
</dbReference>
<reference evidence="9" key="1">
    <citation type="submission" date="2022-07" db="EMBL/GenBank/DDBJ databases">
        <authorList>
            <person name="Macas J."/>
            <person name="Novak P."/>
            <person name="Neumann P."/>
        </authorList>
    </citation>
    <scope>NUCLEOTIDE SEQUENCE</scope>
</reference>
<feature type="domain" description="U-box" evidence="8">
    <location>
        <begin position="273"/>
        <end position="347"/>
    </location>
</feature>